<evidence type="ECO:0000256" key="5">
    <source>
        <dbReference type="ARBA" id="ARBA00022741"/>
    </source>
</evidence>
<keyword evidence="8 10" id="KW-0520">NAD</keyword>
<evidence type="ECO:0000256" key="10">
    <source>
        <dbReference type="HAMAP-Rule" id="MF_03159"/>
    </source>
</evidence>
<dbReference type="InterPro" id="IPR004443">
    <property type="entry name" value="YjeF_N_dom"/>
</dbReference>
<dbReference type="SUPFAM" id="SSF64153">
    <property type="entry name" value="YjeF N-terminal domain-like"/>
    <property type="match status" value="1"/>
</dbReference>
<organism evidence="13 14">
    <name type="scientific">Candida tropicalis (strain ATCC MYA-3404 / T1)</name>
    <name type="common">Yeast</name>
    <dbReference type="NCBI Taxonomy" id="294747"/>
    <lineage>
        <taxon>Eukaryota</taxon>
        <taxon>Fungi</taxon>
        <taxon>Dikarya</taxon>
        <taxon>Ascomycota</taxon>
        <taxon>Saccharomycotina</taxon>
        <taxon>Pichiomycetes</taxon>
        <taxon>Debaryomycetaceae</taxon>
        <taxon>Candida/Lodderomyces clade</taxon>
        <taxon>Candida</taxon>
    </lineage>
</organism>
<dbReference type="PANTHER" id="PTHR13232:SF10">
    <property type="entry name" value="NAD(P)H-HYDRATE EPIMERASE"/>
    <property type="match status" value="1"/>
</dbReference>
<keyword evidence="9 10" id="KW-0413">Isomerase</keyword>
<dbReference type="STRING" id="294747.C5MF05"/>
<dbReference type="GO" id="GO:0000166">
    <property type="term" value="F:nucleotide binding"/>
    <property type="evidence" value="ECO:0007669"/>
    <property type="project" value="UniProtKB-KW"/>
</dbReference>
<dbReference type="EC" id="5.1.99.6" evidence="3 10"/>
<keyword evidence="4 10" id="KW-0479">Metal-binding</keyword>
<evidence type="ECO:0000256" key="8">
    <source>
        <dbReference type="ARBA" id="ARBA00023027"/>
    </source>
</evidence>
<keyword evidence="10" id="KW-0496">Mitochondrion</keyword>
<comment type="cofactor">
    <cofactor evidence="10">
        <name>K(+)</name>
        <dbReference type="ChEBI" id="CHEBI:29103"/>
    </cofactor>
    <text evidence="10">Binds 1 potassium ion per subunit.</text>
</comment>
<dbReference type="RefSeq" id="XP_002550350.1">
    <property type="nucleotide sequence ID" value="XM_002550304.1"/>
</dbReference>
<dbReference type="KEGG" id="ctp:CTRG_04648"/>
<dbReference type="eggNOG" id="KOG2585">
    <property type="taxonomic scope" value="Eukaryota"/>
</dbReference>
<dbReference type="NCBIfam" id="TIGR00197">
    <property type="entry name" value="yjeF_nterm"/>
    <property type="match status" value="1"/>
</dbReference>
<dbReference type="OrthoDB" id="10064708at2759"/>
<feature type="binding site" evidence="10">
    <location>
        <begin position="210"/>
        <end position="216"/>
    </location>
    <ligand>
        <name>(6S)-NADPHX</name>
        <dbReference type="ChEBI" id="CHEBI:64076"/>
    </ligand>
</feature>
<comment type="subcellular location">
    <subcellularLocation>
        <location evidence="10">Cytoplasm</location>
    </subcellularLocation>
    <subcellularLocation>
        <location evidence="10">Mitochondrion</location>
    </subcellularLocation>
</comment>
<evidence type="ECO:0000256" key="2">
    <source>
        <dbReference type="ARBA" id="ARBA00000909"/>
    </source>
</evidence>
<dbReference type="GO" id="GO:0005739">
    <property type="term" value="C:mitochondrion"/>
    <property type="evidence" value="ECO:0007669"/>
    <property type="project" value="UniProtKB-SubCell"/>
</dbReference>
<feature type="binding site" evidence="10">
    <location>
        <begin position="135"/>
        <end position="139"/>
    </location>
    <ligand>
        <name>(6S)-NADPHX</name>
        <dbReference type="ChEBI" id="CHEBI:64076"/>
    </ligand>
</feature>
<name>C5MF05_CANTT</name>
<feature type="binding site" evidence="10">
    <location>
        <position position="136"/>
    </location>
    <ligand>
        <name>K(+)</name>
        <dbReference type="ChEBI" id="CHEBI:29103"/>
    </ligand>
</feature>
<dbReference type="InterPro" id="IPR032976">
    <property type="entry name" value="YJEFN_prot_NAXE-like"/>
</dbReference>
<evidence type="ECO:0000256" key="1">
    <source>
        <dbReference type="ARBA" id="ARBA00000013"/>
    </source>
</evidence>
<comment type="similarity">
    <text evidence="10">Belongs to the NnrE/AIBP family.</text>
</comment>
<keyword evidence="7 10" id="KW-0630">Potassium</keyword>
<dbReference type="HAMAP" id="MF_01966">
    <property type="entry name" value="NADHX_epimerase"/>
    <property type="match status" value="1"/>
</dbReference>
<evidence type="ECO:0000313" key="13">
    <source>
        <dbReference type="EMBL" id="EER31865.1"/>
    </source>
</evidence>
<keyword evidence="11" id="KW-0812">Transmembrane</keyword>
<evidence type="ECO:0000256" key="6">
    <source>
        <dbReference type="ARBA" id="ARBA00022857"/>
    </source>
</evidence>
<evidence type="ECO:0000256" key="4">
    <source>
        <dbReference type="ARBA" id="ARBA00022723"/>
    </source>
</evidence>
<dbReference type="Proteomes" id="UP000002037">
    <property type="component" value="Unassembled WGS sequence"/>
</dbReference>
<accession>C5MF05</accession>
<comment type="catalytic activity">
    <reaction evidence="1 10">
        <text>(6R)-NADHX = (6S)-NADHX</text>
        <dbReference type="Rhea" id="RHEA:32215"/>
        <dbReference type="ChEBI" id="CHEBI:64074"/>
        <dbReference type="ChEBI" id="CHEBI:64075"/>
        <dbReference type="EC" id="5.1.99.6"/>
    </reaction>
</comment>
<comment type="caution">
    <text evidence="10">Lacks conserved residue(s) required for the propagation of feature annotation.</text>
</comment>
<keyword evidence="11" id="KW-0472">Membrane</keyword>
<feature type="transmembrane region" description="Helical" evidence="11">
    <location>
        <begin position="21"/>
        <end position="45"/>
    </location>
</feature>
<dbReference type="GO" id="GO:0046496">
    <property type="term" value="P:nicotinamide nucleotide metabolic process"/>
    <property type="evidence" value="ECO:0007669"/>
    <property type="project" value="EnsemblFungi"/>
</dbReference>
<evidence type="ECO:0000259" key="12">
    <source>
        <dbReference type="PROSITE" id="PS51385"/>
    </source>
</evidence>
<feature type="domain" description="YjeF N-terminal" evidence="12">
    <location>
        <begin position="82"/>
        <end position="299"/>
    </location>
</feature>
<dbReference type="PANTHER" id="PTHR13232">
    <property type="entry name" value="NAD(P)H-HYDRATE EPIMERASE"/>
    <property type="match status" value="1"/>
</dbReference>
<dbReference type="EMBL" id="GG692400">
    <property type="protein sequence ID" value="EER31865.1"/>
    <property type="molecule type" value="Genomic_DNA"/>
</dbReference>
<proteinExistence type="inferred from homology"/>
<sequence>MKKKKSPVLKSKSESYTPTIKPGWILFAVIYLFGCILIFFSSIGIPLHSIEIPKFTFNLTQYKPTTLIMSKSFLKTLSAKSAFQLDQELMSTGEFSIDQLMEIAGLAVAQVIHKEYPPPSSPETSKILVLVGPGNNGGDGLVAARHLKLWGSYDPIIYYPKKSTSNPLYSRLVKQLQDLDVEELSTLDEVKHLLDKRNSGISIIIDALFGFSFRPPLRPPFDDLIGYLSSNNENLPPIVAVDIPSGWDVDDGPIGEDIGASCLVSLTAPKPAALKFNGAHYLGGRFINPHIAKKYEIEDIIAKYKGDEMVVKL</sequence>
<dbReference type="GO" id="GO:0046872">
    <property type="term" value="F:metal ion binding"/>
    <property type="evidence" value="ECO:0007669"/>
    <property type="project" value="UniProtKB-KW"/>
</dbReference>
<keyword evidence="14" id="KW-1185">Reference proteome</keyword>
<feature type="binding site" evidence="10">
    <location>
        <position position="206"/>
    </location>
    <ligand>
        <name>K(+)</name>
        <dbReference type="ChEBI" id="CHEBI:29103"/>
    </ligand>
</feature>
<keyword evidence="5 10" id="KW-0547">Nucleotide-binding</keyword>
<keyword evidence="11" id="KW-1133">Transmembrane helix</keyword>
<evidence type="ECO:0000256" key="11">
    <source>
        <dbReference type="SAM" id="Phobius"/>
    </source>
</evidence>
<feature type="binding site" evidence="10">
    <location>
        <position position="245"/>
    </location>
    <ligand>
        <name>K(+)</name>
        <dbReference type="ChEBI" id="CHEBI:29103"/>
    </ligand>
</feature>
<comment type="function">
    <text evidence="10">Catalyzes the epimerization of the S- and R-forms of NAD(P)HX, a damaged form of NAD(P)H that is a result of enzymatic or heat-dependent hydration. This is a prerequisite for the S-specific NAD(P)H-hydrate dehydratase to allow the repair of both epimers of NAD(P)HX.</text>
</comment>
<evidence type="ECO:0000256" key="9">
    <source>
        <dbReference type="ARBA" id="ARBA00023235"/>
    </source>
</evidence>
<evidence type="ECO:0000313" key="14">
    <source>
        <dbReference type="Proteomes" id="UP000002037"/>
    </source>
</evidence>
<protein>
    <recommendedName>
        <fullName evidence="3 10">NAD(P)H-hydrate epimerase</fullName>
        <ecNumber evidence="3 10">5.1.99.6</ecNumber>
    </recommendedName>
    <alternativeName>
        <fullName evidence="10">NAD(P)HX epimerase</fullName>
    </alternativeName>
</protein>
<comment type="catalytic activity">
    <reaction evidence="2 10">
        <text>(6R)-NADPHX = (6S)-NADPHX</text>
        <dbReference type="Rhea" id="RHEA:32227"/>
        <dbReference type="ChEBI" id="CHEBI:64076"/>
        <dbReference type="ChEBI" id="CHEBI:64077"/>
        <dbReference type="EC" id="5.1.99.6"/>
    </reaction>
</comment>
<dbReference type="GeneID" id="8296595"/>
<gene>
    <name evidence="13" type="ORF">CTRG_04648</name>
</gene>
<dbReference type="Pfam" id="PF03853">
    <property type="entry name" value="YjeF_N"/>
    <property type="match status" value="1"/>
</dbReference>
<feature type="binding site" evidence="10">
    <location>
        <position position="242"/>
    </location>
    <ligand>
        <name>(6S)-NADPHX</name>
        <dbReference type="ChEBI" id="CHEBI:64076"/>
    </ligand>
</feature>
<dbReference type="VEuPathDB" id="FungiDB:CTRG_04648"/>
<evidence type="ECO:0000256" key="3">
    <source>
        <dbReference type="ARBA" id="ARBA00012228"/>
    </source>
</evidence>
<keyword evidence="10" id="KW-0963">Cytoplasm</keyword>
<dbReference type="InterPro" id="IPR036652">
    <property type="entry name" value="YjeF_N_dom_sf"/>
</dbReference>
<dbReference type="Gene3D" id="3.40.50.10260">
    <property type="entry name" value="YjeF N-terminal domain"/>
    <property type="match status" value="1"/>
</dbReference>
<dbReference type="AlphaFoldDB" id="C5MF05"/>
<reference evidence="13 14" key="1">
    <citation type="journal article" date="2009" name="Nature">
        <title>Evolution of pathogenicity and sexual reproduction in eight Candida genomes.</title>
        <authorList>
            <person name="Butler G."/>
            <person name="Rasmussen M.D."/>
            <person name="Lin M.F."/>
            <person name="Santos M.A."/>
            <person name="Sakthikumar S."/>
            <person name="Munro C.A."/>
            <person name="Rheinbay E."/>
            <person name="Grabherr M."/>
            <person name="Forche A."/>
            <person name="Reedy J.L."/>
            <person name="Agrafioti I."/>
            <person name="Arnaud M.B."/>
            <person name="Bates S."/>
            <person name="Brown A.J."/>
            <person name="Brunke S."/>
            <person name="Costanzo M.C."/>
            <person name="Fitzpatrick D.A."/>
            <person name="de Groot P.W."/>
            <person name="Harris D."/>
            <person name="Hoyer L.L."/>
            <person name="Hube B."/>
            <person name="Klis F.M."/>
            <person name="Kodira C."/>
            <person name="Lennard N."/>
            <person name="Logue M.E."/>
            <person name="Martin R."/>
            <person name="Neiman A.M."/>
            <person name="Nikolaou E."/>
            <person name="Quail M.A."/>
            <person name="Quinn J."/>
            <person name="Santos M.C."/>
            <person name="Schmitzberger F.F."/>
            <person name="Sherlock G."/>
            <person name="Shah P."/>
            <person name="Silverstein K.A."/>
            <person name="Skrzypek M.S."/>
            <person name="Soll D."/>
            <person name="Staggs R."/>
            <person name="Stansfield I."/>
            <person name="Stumpf M.P."/>
            <person name="Sudbery P.E."/>
            <person name="Srikantha T."/>
            <person name="Zeng Q."/>
            <person name="Berman J."/>
            <person name="Berriman M."/>
            <person name="Heitman J."/>
            <person name="Gow N.A."/>
            <person name="Lorenz M.C."/>
            <person name="Birren B.W."/>
            <person name="Kellis M."/>
            <person name="Cuomo C.A."/>
        </authorList>
    </citation>
    <scope>NUCLEOTIDE SEQUENCE [LARGE SCALE GENOMIC DNA]</scope>
    <source>
        <strain evidence="14">ATCC MYA-3404 / T1</strain>
    </source>
</reference>
<keyword evidence="6" id="KW-0521">NADP</keyword>
<dbReference type="PROSITE" id="PS51385">
    <property type="entry name" value="YJEF_N"/>
    <property type="match status" value="1"/>
</dbReference>
<evidence type="ECO:0000256" key="7">
    <source>
        <dbReference type="ARBA" id="ARBA00022958"/>
    </source>
</evidence>
<dbReference type="HOGENOM" id="CLU_024853_3_0_1"/>
<dbReference type="GO" id="GO:0052856">
    <property type="term" value="F:NAD(P)HX epimerase activity"/>
    <property type="evidence" value="ECO:0007669"/>
    <property type="project" value="UniProtKB-UniRule"/>
</dbReference>